<name>A0A6C0BPB9_9ZZZZ</name>
<proteinExistence type="predicted"/>
<dbReference type="AlphaFoldDB" id="A0A6C0BPB9"/>
<dbReference type="EMBL" id="MN739219">
    <property type="protein sequence ID" value="QHS94277.1"/>
    <property type="molecule type" value="Genomic_DNA"/>
</dbReference>
<sequence length="45" mass="5709">MKDSSFCYDHYLKNCNEQESYFCTILNYFNFLMYYFYEIETKNMN</sequence>
<organism evidence="2">
    <name type="scientific">viral metagenome</name>
    <dbReference type="NCBI Taxonomy" id="1070528"/>
    <lineage>
        <taxon>unclassified sequences</taxon>
        <taxon>metagenomes</taxon>
        <taxon>organismal metagenomes</taxon>
    </lineage>
</organism>
<keyword evidence="1" id="KW-1133">Transmembrane helix</keyword>
<evidence type="ECO:0000313" key="2">
    <source>
        <dbReference type="EMBL" id="QHS94277.1"/>
    </source>
</evidence>
<feature type="transmembrane region" description="Helical" evidence="1">
    <location>
        <begin position="20"/>
        <end position="37"/>
    </location>
</feature>
<keyword evidence="1" id="KW-0472">Membrane</keyword>
<keyword evidence="1" id="KW-0812">Transmembrane</keyword>
<accession>A0A6C0BPB9</accession>
<reference evidence="2" key="1">
    <citation type="journal article" date="2020" name="Nature">
        <title>Giant virus diversity and host interactions through global metagenomics.</title>
        <authorList>
            <person name="Schulz F."/>
            <person name="Roux S."/>
            <person name="Paez-Espino D."/>
            <person name="Jungbluth S."/>
            <person name="Walsh D.A."/>
            <person name="Denef V.J."/>
            <person name="McMahon K.D."/>
            <person name="Konstantinidis K.T."/>
            <person name="Eloe-Fadrosh E.A."/>
            <person name="Kyrpides N.C."/>
            <person name="Woyke T."/>
        </authorList>
    </citation>
    <scope>NUCLEOTIDE SEQUENCE</scope>
    <source>
        <strain evidence="2">GVMAG-M-3300018416-26</strain>
    </source>
</reference>
<evidence type="ECO:0000256" key="1">
    <source>
        <dbReference type="SAM" id="Phobius"/>
    </source>
</evidence>
<protein>
    <submittedName>
        <fullName evidence="2">Uncharacterized protein</fullName>
    </submittedName>
</protein>